<organism evidence="1">
    <name type="scientific">termite gut metagenome</name>
    <dbReference type="NCBI Taxonomy" id="433724"/>
    <lineage>
        <taxon>unclassified sequences</taxon>
        <taxon>metagenomes</taxon>
        <taxon>organismal metagenomes</taxon>
    </lineage>
</organism>
<keyword evidence="1" id="KW-0378">Hydrolase</keyword>
<dbReference type="AlphaFoldDB" id="A0A5J4P3P6"/>
<evidence type="ECO:0000313" key="1">
    <source>
        <dbReference type="EMBL" id="KAA6303825.1"/>
    </source>
</evidence>
<reference evidence="1" key="1">
    <citation type="submission" date="2019-03" db="EMBL/GenBank/DDBJ databases">
        <title>Single cell metagenomics reveals metabolic interactions within the superorganism composed of flagellate Streblomastix strix and complex community of Bacteroidetes bacteria on its surface.</title>
        <authorList>
            <person name="Treitli S.C."/>
            <person name="Kolisko M."/>
            <person name="Husnik F."/>
            <person name="Keeling P."/>
            <person name="Hampl V."/>
        </authorList>
    </citation>
    <scope>NUCLEOTIDE SEQUENCE</scope>
    <source>
        <strain evidence="1">STM</strain>
    </source>
</reference>
<protein>
    <submittedName>
        <fullName evidence="1">Nucleoside triphosphate pyrophosphohydrolase</fullName>
        <ecNumber evidence="1">3.6.1.8</ecNumber>
    </submittedName>
</protein>
<dbReference type="EC" id="3.6.1.8" evidence="1"/>
<dbReference type="GO" id="GO:0047693">
    <property type="term" value="F:ATP diphosphatase activity"/>
    <property type="evidence" value="ECO:0007669"/>
    <property type="project" value="UniProtKB-EC"/>
</dbReference>
<accession>A0A5J4P3P6</accession>
<name>A0A5J4P3P6_9ZZZZ</name>
<sequence length="28" mass="3319">MNPKFVFATNNSHKLEEVSFILKNKIRI</sequence>
<proteinExistence type="predicted"/>
<comment type="caution">
    <text evidence="1">The sequence shown here is derived from an EMBL/GenBank/DDBJ whole genome shotgun (WGS) entry which is preliminary data.</text>
</comment>
<gene>
    <name evidence="1" type="ORF">EZS27_044533</name>
</gene>
<dbReference type="EMBL" id="SNRY01012018">
    <property type="protein sequence ID" value="KAA6303825.1"/>
    <property type="molecule type" value="Genomic_DNA"/>
</dbReference>
<feature type="non-terminal residue" evidence="1">
    <location>
        <position position="28"/>
    </location>
</feature>